<keyword evidence="1" id="KW-0472">Membrane</keyword>
<dbReference type="EnsemblMetazoa" id="GPPI030660-RA">
    <property type="protein sequence ID" value="GPPI030660-PA"/>
    <property type="gene ID" value="GPPI030660"/>
</dbReference>
<protein>
    <submittedName>
        <fullName evidence="2">Uncharacterized protein</fullName>
    </submittedName>
</protein>
<dbReference type="EMBL" id="JXJN01014618">
    <property type="status" value="NOT_ANNOTATED_CDS"/>
    <property type="molecule type" value="Genomic_DNA"/>
</dbReference>
<evidence type="ECO:0000256" key="1">
    <source>
        <dbReference type="SAM" id="Phobius"/>
    </source>
</evidence>
<sequence>EIDKLNAEDNIVSLTVLRTNHLTGYNGVLAAKRYTGRQKENRKTMDADNAATLILGVFVGLWLFDIVASRM</sequence>
<proteinExistence type="predicted"/>
<name>A0A1B0BHX0_9MUSC</name>
<dbReference type="AlphaFoldDB" id="A0A1B0BHX0"/>
<reference evidence="3" key="1">
    <citation type="submission" date="2015-01" db="EMBL/GenBank/DDBJ databases">
        <authorList>
            <person name="Aksoy S."/>
            <person name="Warren W."/>
            <person name="Wilson R.K."/>
        </authorList>
    </citation>
    <scope>NUCLEOTIDE SEQUENCE [LARGE SCALE GENOMIC DNA]</scope>
    <source>
        <strain evidence="3">IAEA</strain>
    </source>
</reference>
<evidence type="ECO:0000313" key="2">
    <source>
        <dbReference type="EnsemblMetazoa" id="GPPI030660-PA"/>
    </source>
</evidence>
<dbReference type="VEuPathDB" id="VectorBase:GPPI030660"/>
<feature type="transmembrane region" description="Helical" evidence="1">
    <location>
        <begin position="50"/>
        <end position="68"/>
    </location>
</feature>
<keyword evidence="1" id="KW-0812">Transmembrane</keyword>
<dbReference type="Proteomes" id="UP000092460">
    <property type="component" value="Unassembled WGS sequence"/>
</dbReference>
<keyword evidence="3" id="KW-1185">Reference proteome</keyword>
<evidence type="ECO:0000313" key="3">
    <source>
        <dbReference type="Proteomes" id="UP000092460"/>
    </source>
</evidence>
<accession>A0A1B0BHX0</accession>
<reference evidence="2" key="2">
    <citation type="submission" date="2020-05" db="UniProtKB">
        <authorList>
            <consortium name="EnsemblMetazoa"/>
        </authorList>
    </citation>
    <scope>IDENTIFICATION</scope>
    <source>
        <strain evidence="2">IAEA</strain>
    </source>
</reference>
<keyword evidence="1" id="KW-1133">Transmembrane helix</keyword>
<organism evidence="2 3">
    <name type="scientific">Glossina palpalis gambiensis</name>
    <dbReference type="NCBI Taxonomy" id="67801"/>
    <lineage>
        <taxon>Eukaryota</taxon>
        <taxon>Metazoa</taxon>
        <taxon>Ecdysozoa</taxon>
        <taxon>Arthropoda</taxon>
        <taxon>Hexapoda</taxon>
        <taxon>Insecta</taxon>
        <taxon>Pterygota</taxon>
        <taxon>Neoptera</taxon>
        <taxon>Endopterygota</taxon>
        <taxon>Diptera</taxon>
        <taxon>Brachycera</taxon>
        <taxon>Muscomorpha</taxon>
        <taxon>Hippoboscoidea</taxon>
        <taxon>Glossinidae</taxon>
        <taxon>Glossina</taxon>
    </lineage>
</organism>